<dbReference type="OrthoDB" id="630188at2759"/>
<feature type="domain" description="Calcineurin-like phosphoesterase" evidence="2">
    <location>
        <begin position="46"/>
        <end position="123"/>
    </location>
</feature>
<accession>A0A482VZV1</accession>
<proteinExistence type="inferred from homology"/>
<evidence type="ECO:0000256" key="1">
    <source>
        <dbReference type="ARBA" id="ARBA00007993"/>
    </source>
</evidence>
<reference evidence="3 4" key="1">
    <citation type="submission" date="2017-03" db="EMBL/GenBank/DDBJ databases">
        <title>Genome of the blue death feigning beetle - Asbolus verrucosus.</title>
        <authorList>
            <person name="Rider S.D."/>
        </authorList>
    </citation>
    <scope>NUCLEOTIDE SEQUENCE [LARGE SCALE GENOMIC DNA]</scope>
    <source>
        <strain evidence="3">Butters</strain>
        <tissue evidence="3">Head and leg muscle</tissue>
    </source>
</reference>
<dbReference type="STRING" id="1661398.A0A482VZV1"/>
<dbReference type="PANTHER" id="PTHR12905">
    <property type="entry name" value="METALLOPHOSPHOESTERASE"/>
    <property type="match status" value="1"/>
</dbReference>
<dbReference type="CDD" id="cd07379">
    <property type="entry name" value="MPP_239FB"/>
    <property type="match status" value="1"/>
</dbReference>
<dbReference type="Pfam" id="PF00149">
    <property type="entry name" value="Metallophos"/>
    <property type="match status" value="1"/>
</dbReference>
<dbReference type="InterPro" id="IPR004843">
    <property type="entry name" value="Calcineurin-like_PHP"/>
</dbReference>
<dbReference type="Gene3D" id="3.60.21.10">
    <property type="match status" value="1"/>
</dbReference>
<dbReference type="PANTHER" id="PTHR12905:SF0">
    <property type="entry name" value="CALCINEURIN-LIKE PHOSPHOESTERASE DOMAIN-CONTAINING PROTEIN"/>
    <property type="match status" value="1"/>
</dbReference>
<dbReference type="EMBL" id="QDEB01043337">
    <property type="protein sequence ID" value="RZC38421.1"/>
    <property type="molecule type" value="Genomic_DNA"/>
</dbReference>
<evidence type="ECO:0000259" key="2">
    <source>
        <dbReference type="Pfam" id="PF00149"/>
    </source>
</evidence>
<dbReference type="InterPro" id="IPR029052">
    <property type="entry name" value="Metallo-depent_PP-like"/>
</dbReference>
<comment type="similarity">
    <text evidence="1">Belongs to the UPF0046 family.</text>
</comment>
<name>A0A482VZV1_ASBVE</name>
<organism evidence="3 4">
    <name type="scientific">Asbolus verrucosus</name>
    <name type="common">Desert ironclad beetle</name>
    <dbReference type="NCBI Taxonomy" id="1661398"/>
    <lineage>
        <taxon>Eukaryota</taxon>
        <taxon>Metazoa</taxon>
        <taxon>Ecdysozoa</taxon>
        <taxon>Arthropoda</taxon>
        <taxon>Hexapoda</taxon>
        <taxon>Insecta</taxon>
        <taxon>Pterygota</taxon>
        <taxon>Neoptera</taxon>
        <taxon>Endopterygota</taxon>
        <taxon>Coleoptera</taxon>
        <taxon>Polyphaga</taxon>
        <taxon>Cucujiformia</taxon>
        <taxon>Tenebrionidae</taxon>
        <taxon>Pimeliinae</taxon>
        <taxon>Asbolus</taxon>
    </lineage>
</organism>
<keyword evidence="4" id="KW-1185">Reference proteome</keyword>
<evidence type="ECO:0000313" key="4">
    <source>
        <dbReference type="Proteomes" id="UP000292052"/>
    </source>
</evidence>
<comment type="caution">
    <text evidence="3">The sequence shown here is derived from an EMBL/GenBank/DDBJ whole genome shotgun (WGS) entry which is preliminary data.</text>
</comment>
<dbReference type="InterPro" id="IPR051693">
    <property type="entry name" value="UPF0046_metallophosphoest"/>
</dbReference>
<dbReference type="SUPFAM" id="SSF56300">
    <property type="entry name" value="Metallo-dependent phosphatases"/>
    <property type="match status" value="1"/>
</dbReference>
<evidence type="ECO:0000313" key="3">
    <source>
        <dbReference type="EMBL" id="RZC38421.1"/>
    </source>
</evidence>
<protein>
    <submittedName>
        <fullName evidence="3">Metallophos domain containing protein</fullName>
    </submittedName>
</protein>
<sequence>MDNNIIKVHPLTDTPTEAWIEISKKQQFIPLKIQNPTTPITPDKVRIVCMSDTHSENIKFDIPDGDIFIHAGDFTRCGFRVEIIAFNEWLKSLPHRHKIVICGNHELSFDENCDILDFKEDISAGIKTDLREYLTNCIYLQDAEITLFGIKFYGTPWQVVGICFQMEEGEAALNCCRQYNNELSLNIIFLDISMRDMECLQMEPPYT</sequence>
<gene>
    <name evidence="3" type="ORF">BDFB_007360</name>
</gene>
<dbReference type="AlphaFoldDB" id="A0A482VZV1"/>
<dbReference type="Proteomes" id="UP000292052">
    <property type="component" value="Unassembled WGS sequence"/>
</dbReference>
<dbReference type="GO" id="GO:0016787">
    <property type="term" value="F:hydrolase activity"/>
    <property type="evidence" value="ECO:0007669"/>
    <property type="project" value="InterPro"/>
</dbReference>